<dbReference type="EMBL" id="JASVYU010000064">
    <property type="protein sequence ID" value="MDN0289179.1"/>
    <property type="molecule type" value="Genomic_DNA"/>
</dbReference>
<sequence>MNSILIKSSRVVVRRITRKDGSSMVFNEQVAAIDKGDDFPSAFTINLADDQPPFPEGRYLLDPSSLEVGDFKSLKVGRRIALIPIPANTPTLPAKAG</sequence>
<dbReference type="Gene3D" id="2.40.50.140">
    <property type="entry name" value="Nucleic acid-binding proteins"/>
    <property type="match status" value="1"/>
</dbReference>
<dbReference type="InterPro" id="IPR012340">
    <property type="entry name" value="NA-bd_OB-fold"/>
</dbReference>
<evidence type="ECO:0000256" key="2">
    <source>
        <dbReference type="ARBA" id="ARBA00023125"/>
    </source>
</evidence>
<dbReference type="GO" id="GO:0006260">
    <property type="term" value="P:DNA replication"/>
    <property type="evidence" value="ECO:0007669"/>
    <property type="project" value="UniProtKB-KW"/>
</dbReference>
<dbReference type="AlphaFoldDB" id="A0AAQ0W5H6"/>
<protein>
    <recommendedName>
        <fullName evidence="3">Single-stranded DNA-binding protein</fullName>
    </recommendedName>
</protein>
<dbReference type="RefSeq" id="WP_051634090.1">
    <property type="nucleotide sequence ID" value="NZ_CP044334.1"/>
</dbReference>
<evidence type="ECO:0000313" key="4">
    <source>
        <dbReference type="EMBL" id="MDN0289179.1"/>
    </source>
</evidence>
<dbReference type="Pfam" id="PF02303">
    <property type="entry name" value="Phage_DNA_bind"/>
    <property type="match status" value="1"/>
</dbReference>
<dbReference type="GO" id="GO:0003697">
    <property type="term" value="F:single-stranded DNA binding"/>
    <property type="evidence" value="ECO:0007669"/>
    <property type="project" value="InterPro"/>
</dbReference>
<evidence type="ECO:0000256" key="1">
    <source>
        <dbReference type="ARBA" id="ARBA00022705"/>
    </source>
</evidence>
<accession>A0AAQ0W5H6</accession>
<gene>
    <name evidence="4" type="ORF">QSH54_21745</name>
</gene>
<keyword evidence="1" id="KW-0235">DNA replication</keyword>
<reference evidence="4" key="1">
    <citation type="submission" date="2023-06" db="EMBL/GenBank/DDBJ databases">
        <title>Genome sequences of Xanthomonas arboricola from Serbia and Montenegro.</title>
        <authorList>
            <person name="Ilicic R."/>
            <person name="Jelusic A."/>
            <person name="Harrison J."/>
            <person name="Greer S."/>
            <person name="Grant M."/>
            <person name="Vicente J."/>
            <person name="Popovic Milovanovic T."/>
            <person name="Studholme D.J."/>
        </authorList>
    </citation>
    <scope>NUCLEOTIDE SEQUENCE</scope>
    <source>
        <strain evidence="4">Xp320</strain>
    </source>
</reference>
<keyword evidence="2 4" id="KW-0238">DNA-binding</keyword>
<proteinExistence type="predicted"/>
<dbReference type="InterPro" id="IPR003512">
    <property type="entry name" value="Phage_M13_G5P_DNA-bd"/>
</dbReference>
<organism evidence="4">
    <name type="scientific">Xanthomonas arboricola pv. pruni</name>
    <dbReference type="NCBI Taxonomy" id="69929"/>
    <lineage>
        <taxon>Bacteria</taxon>
        <taxon>Pseudomonadati</taxon>
        <taxon>Pseudomonadota</taxon>
        <taxon>Gammaproteobacteria</taxon>
        <taxon>Lysobacterales</taxon>
        <taxon>Lysobacteraceae</taxon>
        <taxon>Xanthomonas</taxon>
    </lineage>
</organism>
<name>A0AAQ0W5H6_9XANT</name>
<comment type="caution">
    <text evidence="4">The sequence shown here is derived from an EMBL/GenBank/DDBJ whole genome shotgun (WGS) entry which is preliminary data.</text>
</comment>
<evidence type="ECO:0000256" key="3">
    <source>
        <dbReference type="ARBA" id="ARBA00030596"/>
    </source>
</evidence>
<dbReference type="SUPFAM" id="SSF50249">
    <property type="entry name" value="Nucleic acid-binding proteins"/>
    <property type="match status" value="1"/>
</dbReference>